<name>A0A6D2KR68_9BRAS</name>
<dbReference type="AlphaFoldDB" id="A0A6D2KR68"/>
<reference evidence="1" key="1">
    <citation type="submission" date="2020-01" db="EMBL/GenBank/DDBJ databases">
        <authorList>
            <person name="Mishra B."/>
        </authorList>
    </citation>
    <scope>NUCLEOTIDE SEQUENCE [LARGE SCALE GENOMIC DNA]</scope>
</reference>
<protein>
    <submittedName>
        <fullName evidence="1">Uncharacterized protein</fullName>
    </submittedName>
</protein>
<evidence type="ECO:0000313" key="2">
    <source>
        <dbReference type="Proteomes" id="UP000467841"/>
    </source>
</evidence>
<proteinExistence type="predicted"/>
<organism evidence="1 2">
    <name type="scientific">Microthlaspi erraticum</name>
    <dbReference type="NCBI Taxonomy" id="1685480"/>
    <lineage>
        <taxon>Eukaryota</taxon>
        <taxon>Viridiplantae</taxon>
        <taxon>Streptophyta</taxon>
        <taxon>Embryophyta</taxon>
        <taxon>Tracheophyta</taxon>
        <taxon>Spermatophyta</taxon>
        <taxon>Magnoliopsida</taxon>
        <taxon>eudicotyledons</taxon>
        <taxon>Gunneridae</taxon>
        <taxon>Pentapetalae</taxon>
        <taxon>rosids</taxon>
        <taxon>malvids</taxon>
        <taxon>Brassicales</taxon>
        <taxon>Brassicaceae</taxon>
        <taxon>Coluteocarpeae</taxon>
        <taxon>Microthlaspi</taxon>
    </lineage>
</organism>
<keyword evidence="2" id="KW-1185">Reference proteome</keyword>
<comment type="caution">
    <text evidence="1">The sequence shown here is derived from an EMBL/GenBank/DDBJ whole genome shotgun (WGS) entry which is preliminary data.</text>
</comment>
<dbReference type="EMBL" id="CACVBM020001773">
    <property type="protein sequence ID" value="CAA7059373.1"/>
    <property type="molecule type" value="Genomic_DNA"/>
</dbReference>
<sequence>MVETLISSLSKAIIAVTGFFSPSLHTHPTRLFHSSPPSSLFRRLVVRSTPLVLLPAAESHFSILLSAGFSSFSLPPIRPSLRRLVLRSTAARSSLRRRSADSRIAMLGTVATSQTAYFN</sequence>
<accession>A0A6D2KR68</accession>
<gene>
    <name evidence="1" type="ORF">MERR_LOCUS46609</name>
</gene>
<evidence type="ECO:0000313" key="1">
    <source>
        <dbReference type="EMBL" id="CAA7059373.1"/>
    </source>
</evidence>
<dbReference type="Proteomes" id="UP000467841">
    <property type="component" value="Unassembled WGS sequence"/>
</dbReference>